<dbReference type="PROSITE" id="PS50172">
    <property type="entry name" value="BRCT"/>
    <property type="match status" value="1"/>
</dbReference>
<dbReference type="VEuPathDB" id="CryptoDB:Chro.70314"/>
<feature type="region of interest" description="Disordered" evidence="1">
    <location>
        <begin position="1326"/>
        <end position="1353"/>
    </location>
</feature>
<dbReference type="VEuPathDB" id="CryptoDB:GY17_00002077"/>
<dbReference type="VEuPathDB" id="CryptoDB:ChTU502y2012_407g1370"/>
<sequence length="1517" mass="173952">MKEPNCIDNNDTPKQEYLDGKIEHDDSRLSKSIQFVVNEISSLLNYSNTSKIREQDTSHFYSESGHLKAIATEIHKTIQVSSAIKLRSNNPLLLSLTALLSNPHHTKYLNLMTENIIEGFSENQSKKFNVDELGNKSNDLISKETKNAVVNLIASNLQYYLFEGRATNVVINDLVVTLMKAYSSEKTPNKVFDIDWGTNNQVFIEARDWCVLIGPKECIFPKTCYELRELLNKKGIKLKSYFENVNTDNISSHKINLVTGGIDSQDTNHSSIDELDTQYFERLSYSKLKEYKSNNIPNYSHFEQIKKFISVQFPNLKTFFYSPGSCIYINGNDVLTFLDILKKATEEKKMEENEIKNNLSMKKVSNSINPYWFLKDTKRIISNFPVKDTVFKASTCDCNFIHNPIKSKTQGFYELNIEGLFLPNSMYVILNGFKLLFPDIFTCNVSIESLAEPPFLPNEINNPVLIWEKLIPLLNTTVRSISPTLVELANQLKPYTRIHFKNSKANVENVKNNQEQAQIQTLNCAIPFFSLPRKRLNPSSQIQNYQRNYSNVNCRNNSQNCVIIGNSAINNSVSQIQPRNVHASNSSFSNILLDLSTSNGIYDSVNAQVGSIFTHGISNFPHLIGSSSSVENQALLTLSQNNTQNHPPLLPSSGIRARTPNSVTTNVQWLNFKGIGISSQTNSNYVSLSTPMGKQLLHRIGTINPIQRLEQTQNLIGFQIKSTSLKGLNSNQINSPIEKFITKIFEETALCFIGFDSERLDYFTARAVEEGAKVIKFTNLEKEYAKQYSKFAALKEINISNFIYSWLNVTRFYCVFDHSKLQPDNKKFLNYSYEKVYHYFEVQQFVSLEWFLTSCFEKRSLDPDMFTPICRPTFSIQSANKLFSTNSVDDFLVIIIENFPHMNKIYNSSKEGQELLSNAIWGNCIQRILKSIYGPNITNMKEISNVMERNKSKWEKGFPSNVIIVPCNLLPYKSSLNNAYSVCTNSPISALYGPGKSQFINDLEVIKNYLFNNFNPKKDKNFEEILHIVTPSWILDSCSKRTKIDYKGYEIKYSTSVVQIKRRRRRTKTTSVDVKNNTFKEEVCFFYKKDENSSIHNIIPPQGPWPLWGWNVYIIDSIKQRLSENLRKKLKEVGAIYTYSAISFENVISYSEEQIKDFLNEIEHNGINIIVCNDFLDSQLKEKIGINKYSKDEMSGQPSKGINIVSESWINMVYGTRTLHPFGCKFYFNLSLDVNKNLDHNKDFNSLKVLESYSASKKLEQNENYNEDQIGSKTFENKFVAFDGCRTLAVLENSKNMKEIHKNKAGENEITNLRFGECESARYTEYDKVQDSNSSENKSNKQKRRRTMNKSLHEMDSTIHFENLNIKTTDKNSVYYEANVKNDNLNALDNGNQTENEFLVPLSLSFMSNWAENKNKDCLPLFFSSNTPIRKGYEVKEIRSNTPTESQSNWINQFNNIEDLVDNNACPIESNDDFASQTDKTTTFQKTIDESENDHPGNSTNHYSPILCPIIPVNLHY</sequence>
<feature type="domain" description="BRCT" evidence="2">
    <location>
        <begin position="1026"/>
        <end position="1051"/>
    </location>
</feature>
<protein>
    <recommendedName>
        <fullName evidence="2">BRCT domain-containing protein</fullName>
    </recommendedName>
</protein>
<evidence type="ECO:0000256" key="1">
    <source>
        <dbReference type="SAM" id="MobiDB-lite"/>
    </source>
</evidence>
<organism evidence="3">
    <name type="scientific">Cryptosporidium hominis</name>
    <dbReference type="NCBI Taxonomy" id="237895"/>
    <lineage>
        <taxon>Eukaryota</taxon>
        <taxon>Sar</taxon>
        <taxon>Alveolata</taxon>
        <taxon>Apicomplexa</taxon>
        <taxon>Conoidasida</taxon>
        <taxon>Coccidia</taxon>
        <taxon>Eucoccidiorida</taxon>
        <taxon>Eimeriorina</taxon>
        <taxon>Cryptosporidiidae</taxon>
        <taxon>Cryptosporidium</taxon>
    </lineage>
</organism>
<evidence type="ECO:0000259" key="2">
    <source>
        <dbReference type="PROSITE" id="PS50172"/>
    </source>
</evidence>
<dbReference type="Proteomes" id="UP000199752">
    <property type="component" value="Chromosome 7"/>
</dbReference>
<name>A0A0S4TJ44_CRYHO</name>
<proteinExistence type="predicted"/>
<dbReference type="EMBL" id="LN877953">
    <property type="protein sequence ID" value="CUV07263.1"/>
    <property type="molecule type" value="Genomic_DNA"/>
</dbReference>
<evidence type="ECO:0000313" key="3">
    <source>
        <dbReference type="EMBL" id="CUV07263.1"/>
    </source>
</evidence>
<accession>A0A0S4TJ44</accession>
<reference evidence="3" key="1">
    <citation type="submission" date="2015-08" db="EMBL/GenBank/DDBJ databases">
        <authorList>
            <person name="Babu N.S."/>
            <person name="Beckwith C.J."/>
            <person name="Beseler K.G."/>
            <person name="Brison A."/>
            <person name="Carone J.V."/>
            <person name="Caskin T.P."/>
            <person name="Diamond M."/>
            <person name="Durham M.E."/>
            <person name="Foxe J.M."/>
            <person name="Go M."/>
            <person name="Henderson B.A."/>
            <person name="Jones I.B."/>
            <person name="McGettigan J.A."/>
            <person name="Micheletti S.J."/>
            <person name="Nasrallah M.E."/>
            <person name="Ortiz D."/>
            <person name="Piller C.R."/>
            <person name="Privatt S.R."/>
            <person name="Schneider S.L."/>
            <person name="Sharp S."/>
            <person name="Smith T.C."/>
            <person name="Stanton J.D."/>
            <person name="Ullery H.E."/>
            <person name="Wilson R.J."/>
            <person name="Serrano M.G."/>
            <person name="Buck G."/>
            <person name="Lee V."/>
            <person name="Wang Y."/>
            <person name="Carvalho R."/>
            <person name="Voegtly L."/>
            <person name="Shi R."/>
            <person name="Duckworth R."/>
            <person name="Johnson A."/>
            <person name="Loviza R."/>
            <person name="Walstead R."/>
            <person name="Shah Z."/>
            <person name="Kiflezghi M."/>
            <person name="Wade K."/>
            <person name="Ball S.L."/>
            <person name="Bradley K.W."/>
            <person name="Asai D.J."/>
            <person name="Bowman C.A."/>
            <person name="Russell D.A."/>
            <person name="Pope W.H."/>
            <person name="Jacobs-Sera D."/>
            <person name="Hendrix R.W."/>
            <person name="Hatfull G.F."/>
        </authorList>
    </citation>
    <scope>NUCLEOTIDE SEQUENCE [LARGE SCALE GENOMIC DNA]</scope>
</reference>
<dbReference type="VEuPathDB" id="CryptoDB:CHUDEA7_2770"/>
<dbReference type="InterPro" id="IPR001357">
    <property type="entry name" value="BRCT_dom"/>
</dbReference>
<gene>
    <name evidence="3" type="ORF">CHUDEA7_2770</name>
</gene>